<dbReference type="Proteomes" id="UP000094527">
    <property type="component" value="Unassembled WGS sequence"/>
</dbReference>
<protein>
    <submittedName>
        <fullName evidence="4">Trypsin-1</fullName>
    </submittedName>
</protein>
<dbReference type="OrthoDB" id="6380398at2759"/>
<evidence type="ECO:0000259" key="3">
    <source>
        <dbReference type="PROSITE" id="PS50240"/>
    </source>
</evidence>
<keyword evidence="2" id="KW-0732">Signal</keyword>
<dbReference type="PROSITE" id="PS50240">
    <property type="entry name" value="TRYPSIN_DOM"/>
    <property type="match status" value="1"/>
</dbReference>
<dbReference type="InterPro" id="IPR009003">
    <property type="entry name" value="Peptidase_S1_PA"/>
</dbReference>
<evidence type="ECO:0000313" key="5">
    <source>
        <dbReference type="Proteomes" id="UP000094527"/>
    </source>
</evidence>
<dbReference type="PANTHER" id="PTHR24252:SF7">
    <property type="entry name" value="HYALIN"/>
    <property type="match status" value="1"/>
</dbReference>
<dbReference type="InterPro" id="IPR001314">
    <property type="entry name" value="Peptidase_S1A"/>
</dbReference>
<reference evidence="4 5" key="1">
    <citation type="journal article" date="2016" name="Genome Biol. Evol.">
        <title>Gene Family Evolution Reflects Adaptation to Soil Environmental Stressors in the Genome of the Collembolan Orchesella cincta.</title>
        <authorList>
            <person name="Faddeeva-Vakhrusheva A."/>
            <person name="Derks M.F."/>
            <person name="Anvar S.Y."/>
            <person name="Agamennone V."/>
            <person name="Suring W."/>
            <person name="Smit S."/>
            <person name="van Straalen N.M."/>
            <person name="Roelofs D."/>
        </authorList>
    </citation>
    <scope>NUCLEOTIDE SEQUENCE [LARGE SCALE GENOMIC DNA]</scope>
    <source>
        <tissue evidence="4">Mixed pool</tissue>
    </source>
</reference>
<dbReference type="PROSITE" id="PS00134">
    <property type="entry name" value="TRYPSIN_HIS"/>
    <property type="match status" value="1"/>
</dbReference>
<keyword evidence="5" id="KW-1185">Reference proteome</keyword>
<dbReference type="InterPro" id="IPR018114">
    <property type="entry name" value="TRYPSIN_HIS"/>
</dbReference>
<dbReference type="GO" id="GO:0004252">
    <property type="term" value="F:serine-type endopeptidase activity"/>
    <property type="evidence" value="ECO:0007669"/>
    <property type="project" value="InterPro"/>
</dbReference>
<accession>A0A1D2N1T4</accession>
<dbReference type="AlphaFoldDB" id="A0A1D2N1T4"/>
<sequence length="318" mass="35716">MQLKLLVVALCFISAIDGDPFGGQRSPHWQYQWQYYPPGKLPPQYRPHLLPRAHTGRYYESSSSEEDDTSEEEDLEGRIVGGHNARVGEIPHILYFKKNGDIHCGAVLVELQHIQFALTAAHCVWSGYPDPLSPVSPKSITIVAGDLNTADNSGTEQYRKPVKIVIHSRYDRDKQPHNDIAIMFLASPFRLTQVVQPILLPGPSFDYPTFLKMAGWGSMTTHQSTNYPDHLQVVTMNVMTLSDCKRYEYYGNIITNKQICVRERGFGTCAGDSGGPATSYNRKPNTTTFTDLRATALTNVVPVNIPRYLQEYPLTRIG</sequence>
<dbReference type="SUPFAM" id="SSF50494">
    <property type="entry name" value="Trypsin-like serine proteases"/>
    <property type="match status" value="1"/>
</dbReference>
<comment type="caution">
    <text evidence="4">The sequence shown here is derived from an EMBL/GenBank/DDBJ whole genome shotgun (WGS) entry which is preliminary data.</text>
</comment>
<dbReference type="InterPro" id="IPR001254">
    <property type="entry name" value="Trypsin_dom"/>
</dbReference>
<dbReference type="InterPro" id="IPR043504">
    <property type="entry name" value="Peptidase_S1_PA_chymotrypsin"/>
</dbReference>
<gene>
    <name evidence="4" type="ORF">Ocin01_07413</name>
</gene>
<feature type="chain" id="PRO_5008904880" evidence="2">
    <location>
        <begin position="19"/>
        <end position="318"/>
    </location>
</feature>
<organism evidence="4 5">
    <name type="scientific">Orchesella cincta</name>
    <name type="common">Springtail</name>
    <name type="synonym">Podura cincta</name>
    <dbReference type="NCBI Taxonomy" id="48709"/>
    <lineage>
        <taxon>Eukaryota</taxon>
        <taxon>Metazoa</taxon>
        <taxon>Ecdysozoa</taxon>
        <taxon>Arthropoda</taxon>
        <taxon>Hexapoda</taxon>
        <taxon>Collembola</taxon>
        <taxon>Entomobryomorpha</taxon>
        <taxon>Entomobryoidea</taxon>
        <taxon>Orchesellidae</taxon>
        <taxon>Orchesellinae</taxon>
        <taxon>Orchesella</taxon>
    </lineage>
</organism>
<dbReference type="Pfam" id="PF00089">
    <property type="entry name" value="Trypsin"/>
    <property type="match status" value="1"/>
</dbReference>
<evidence type="ECO:0000256" key="2">
    <source>
        <dbReference type="SAM" id="SignalP"/>
    </source>
</evidence>
<dbReference type="EMBL" id="LJIJ01000290">
    <property type="protein sequence ID" value="ODM99257.1"/>
    <property type="molecule type" value="Genomic_DNA"/>
</dbReference>
<proteinExistence type="predicted"/>
<dbReference type="STRING" id="48709.A0A1D2N1T4"/>
<feature type="signal peptide" evidence="2">
    <location>
        <begin position="1"/>
        <end position="18"/>
    </location>
</feature>
<dbReference type="Gene3D" id="2.40.10.10">
    <property type="entry name" value="Trypsin-like serine proteases"/>
    <property type="match status" value="1"/>
</dbReference>
<dbReference type="SMART" id="SM00020">
    <property type="entry name" value="Tryp_SPc"/>
    <property type="match status" value="1"/>
</dbReference>
<dbReference type="PRINTS" id="PR00722">
    <property type="entry name" value="CHYMOTRYPSIN"/>
</dbReference>
<feature type="domain" description="Peptidase S1" evidence="3">
    <location>
        <begin position="79"/>
        <end position="318"/>
    </location>
</feature>
<keyword evidence="1" id="KW-1015">Disulfide bond</keyword>
<dbReference type="OMA" id="HNDIAIM"/>
<dbReference type="GO" id="GO:0006508">
    <property type="term" value="P:proteolysis"/>
    <property type="evidence" value="ECO:0007669"/>
    <property type="project" value="InterPro"/>
</dbReference>
<evidence type="ECO:0000256" key="1">
    <source>
        <dbReference type="ARBA" id="ARBA00023157"/>
    </source>
</evidence>
<dbReference type="CDD" id="cd00190">
    <property type="entry name" value="Tryp_SPc"/>
    <property type="match status" value="1"/>
</dbReference>
<evidence type="ECO:0000313" key="4">
    <source>
        <dbReference type="EMBL" id="ODM99257.1"/>
    </source>
</evidence>
<dbReference type="PANTHER" id="PTHR24252">
    <property type="entry name" value="ACROSIN-RELATED"/>
    <property type="match status" value="1"/>
</dbReference>
<name>A0A1D2N1T4_ORCCI</name>